<reference evidence="1" key="1">
    <citation type="journal article" date="2015" name="Nature">
        <title>Complex archaea that bridge the gap between prokaryotes and eukaryotes.</title>
        <authorList>
            <person name="Spang A."/>
            <person name="Saw J.H."/>
            <person name="Jorgensen S.L."/>
            <person name="Zaremba-Niedzwiedzka K."/>
            <person name="Martijn J."/>
            <person name="Lind A.E."/>
            <person name="van Eijk R."/>
            <person name="Schleper C."/>
            <person name="Guy L."/>
            <person name="Ettema T.J."/>
        </authorList>
    </citation>
    <scope>NUCLEOTIDE SEQUENCE</scope>
</reference>
<dbReference type="AlphaFoldDB" id="A0A0F9QPH1"/>
<comment type="caution">
    <text evidence="1">The sequence shown here is derived from an EMBL/GenBank/DDBJ whole genome shotgun (WGS) entry which is preliminary data.</text>
</comment>
<proteinExistence type="predicted"/>
<evidence type="ECO:0000313" key="1">
    <source>
        <dbReference type="EMBL" id="KKN38902.1"/>
    </source>
</evidence>
<accession>A0A0F9QPH1</accession>
<gene>
    <name evidence="1" type="ORF">LCGC14_0748630</name>
</gene>
<dbReference type="EMBL" id="LAZR01001795">
    <property type="protein sequence ID" value="KKN38902.1"/>
    <property type="molecule type" value="Genomic_DNA"/>
</dbReference>
<name>A0A0F9QPH1_9ZZZZ</name>
<protein>
    <submittedName>
        <fullName evidence="1">Uncharacterized protein</fullName>
    </submittedName>
</protein>
<organism evidence="1">
    <name type="scientific">marine sediment metagenome</name>
    <dbReference type="NCBI Taxonomy" id="412755"/>
    <lineage>
        <taxon>unclassified sequences</taxon>
        <taxon>metagenomes</taxon>
        <taxon>ecological metagenomes</taxon>
    </lineage>
</organism>
<sequence length="135" mass="15901">MQIVVKKNTVSFGVKRKGKTVIFDRDERRSSLEAINVPVAKKLAKSYLFWSENVSVKATMQDVVNLAMWETAWLRTQTELPHDYLRDRFREKMLKEPDLGYERASEIVVFFAEAAVRQAKKRQRGRRRLRLKGAW</sequence>